<feature type="region of interest" description="Disordered" evidence="1">
    <location>
        <begin position="1"/>
        <end position="24"/>
    </location>
</feature>
<sequence length="230" mass="26571">MQKSQESQKLQNIQGQNQDGCDDQKGMAEELSCMAQETENILREIRGLQALYPRVFVAVDGRCGAGKTTLAQEIQKRTGCVLFHMDDFYLRIEQRTKERYEEPGGNVDRERFWEEVLNPLKTAENGATLSYRPFLCGKWVLGDPISVEVGSLIVVEGSYSCHPELFDQYDLHVFVDIDPETQQERILKRNGAEKLEMFQSRWIPMEEMYFSAFDIKKKCEIQLNANRKSV</sequence>
<evidence type="ECO:0000256" key="1">
    <source>
        <dbReference type="SAM" id="MobiDB-lite"/>
    </source>
</evidence>
<dbReference type="AlphaFoldDB" id="A0AAE3AQ97"/>
<evidence type="ECO:0000313" key="2">
    <source>
        <dbReference type="EMBL" id="MCC2163703.1"/>
    </source>
</evidence>
<feature type="compositionally biased region" description="Polar residues" evidence="1">
    <location>
        <begin position="1"/>
        <end position="19"/>
    </location>
</feature>
<dbReference type="Gene3D" id="3.40.50.300">
    <property type="entry name" value="P-loop containing nucleotide triphosphate hydrolases"/>
    <property type="match status" value="1"/>
</dbReference>
<dbReference type="InterPro" id="IPR027417">
    <property type="entry name" value="P-loop_NTPase"/>
</dbReference>
<dbReference type="Pfam" id="PF13238">
    <property type="entry name" value="AAA_18"/>
    <property type="match status" value="1"/>
</dbReference>
<reference evidence="2" key="1">
    <citation type="submission" date="2021-10" db="EMBL/GenBank/DDBJ databases">
        <title>Anaerobic single-cell dispensing facilitates the cultivation of human gut bacteria.</title>
        <authorList>
            <person name="Afrizal A."/>
        </authorList>
    </citation>
    <scope>NUCLEOTIDE SEQUENCE</scope>
    <source>
        <strain evidence="2">CLA-AA-H274</strain>
    </source>
</reference>
<dbReference type="RefSeq" id="WP_308450507.1">
    <property type="nucleotide sequence ID" value="NZ_JAJEPU010000004.1"/>
</dbReference>
<gene>
    <name evidence="2" type="ORF">LKD32_02195</name>
</gene>
<protein>
    <submittedName>
        <fullName evidence="2">AAA family ATPase</fullName>
    </submittedName>
</protein>
<comment type="caution">
    <text evidence="2">The sequence shown here is derived from an EMBL/GenBank/DDBJ whole genome shotgun (WGS) entry which is preliminary data.</text>
</comment>
<keyword evidence="3" id="KW-1185">Reference proteome</keyword>
<dbReference type="SUPFAM" id="SSF52540">
    <property type="entry name" value="P-loop containing nucleoside triphosphate hydrolases"/>
    <property type="match status" value="1"/>
</dbReference>
<proteinExistence type="predicted"/>
<evidence type="ECO:0000313" key="3">
    <source>
        <dbReference type="Proteomes" id="UP001198962"/>
    </source>
</evidence>
<dbReference type="EMBL" id="JAJEPU010000004">
    <property type="protein sequence ID" value="MCC2163703.1"/>
    <property type="molecule type" value="Genomic_DNA"/>
</dbReference>
<accession>A0AAE3AQ97</accession>
<name>A0AAE3AQ97_9FIRM</name>
<dbReference type="Proteomes" id="UP001198962">
    <property type="component" value="Unassembled WGS sequence"/>
</dbReference>
<dbReference type="PANTHER" id="PTHR10285">
    <property type="entry name" value="URIDINE KINASE"/>
    <property type="match status" value="1"/>
</dbReference>
<organism evidence="2 3">
    <name type="scientific">Brotaphodocola catenula</name>
    <dbReference type="NCBI Taxonomy" id="2885361"/>
    <lineage>
        <taxon>Bacteria</taxon>
        <taxon>Bacillati</taxon>
        <taxon>Bacillota</taxon>
        <taxon>Clostridia</taxon>
        <taxon>Lachnospirales</taxon>
        <taxon>Lachnospiraceae</taxon>
        <taxon>Brotaphodocola</taxon>
    </lineage>
</organism>